<protein>
    <submittedName>
        <fullName evidence="1">Uncharacterized protein</fullName>
    </submittedName>
</protein>
<evidence type="ECO:0000313" key="1">
    <source>
        <dbReference type="EMBL" id="GLC24628.1"/>
    </source>
</evidence>
<evidence type="ECO:0000313" key="2">
    <source>
        <dbReference type="Proteomes" id="UP001161325"/>
    </source>
</evidence>
<reference evidence="1" key="1">
    <citation type="submission" date="2022-08" db="EMBL/GenBank/DDBJ databases">
        <title>Draft genome sequencing of Roseisolibacter agri AW1220.</title>
        <authorList>
            <person name="Tobiishi Y."/>
            <person name="Tonouchi A."/>
        </authorList>
    </citation>
    <scope>NUCLEOTIDE SEQUENCE</scope>
    <source>
        <strain evidence="1">AW1220</strain>
    </source>
</reference>
<keyword evidence="2" id="KW-1185">Reference proteome</keyword>
<accession>A0AA37V9P9</accession>
<proteinExistence type="predicted"/>
<dbReference type="Proteomes" id="UP001161325">
    <property type="component" value="Unassembled WGS sequence"/>
</dbReference>
<name>A0AA37V9P9_9BACT</name>
<dbReference type="RefSeq" id="WP_284349075.1">
    <property type="nucleotide sequence ID" value="NZ_BRXS01000002.1"/>
</dbReference>
<comment type="caution">
    <text evidence="1">The sequence shown here is derived from an EMBL/GenBank/DDBJ whole genome shotgun (WGS) entry which is preliminary data.</text>
</comment>
<dbReference type="EMBL" id="BRXS01000002">
    <property type="protein sequence ID" value="GLC24628.1"/>
    <property type="molecule type" value="Genomic_DNA"/>
</dbReference>
<organism evidence="1 2">
    <name type="scientific">Roseisolibacter agri</name>
    <dbReference type="NCBI Taxonomy" id="2014610"/>
    <lineage>
        <taxon>Bacteria</taxon>
        <taxon>Pseudomonadati</taxon>
        <taxon>Gemmatimonadota</taxon>
        <taxon>Gemmatimonadia</taxon>
        <taxon>Gemmatimonadales</taxon>
        <taxon>Gemmatimonadaceae</taxon>
        <taxon>Roseisolibacter</taxon>
    </lineage>
</organism>
<gene>
    <name evidence="1" type="ORF">rosag_11410</name>
</gene>
<dbReference type="AlphaFoldDB" id="A0AA37V9P9"/>
<sequence length="94" mass="10585">MPDPRLTDESYLWTTPNLDAAACEELEAQNLASLRRKITFCESRPEERVQFQRVEGWTTGHIIGYMRGSGLPLARIRRDLAAAGRYADDSEAAT</sequence>